<gene>
    <name evidence="1" type="ORF">Tco_0705580</name>
</gene>
<dbReference type="Gene3D" id="1.10.8.60">
    <property type="match status" value="1"/>
</dbReference>
<dbReference type="GO" id="GO:0008237">
    <property type="term" value="F:metallopeptidase activity"/>
    <property type="evidence" value="ECO:0007669"/>
    <property type="project" value="UniProtKB-KW"/>
</dbReference>
<dbReference type="PANTHER" id="PTHR23076:SF56">
    <property type="entry name" value="INACTIVE ATP-DEPENDENT ZINC METALLOPROTEASE FTSHI 2, CHLOROPLASTIC-RELATED"/>
    <property type="match status" value="1"/>
</dbReference>
<keyword evidence="1" id="KW-0645">Protease</keyword>
<dbReference type="Proteomes" id="UP001151760">
    <property type="component" value="Unassembled WGS sequence"/>
</dbReference>
<evidence type="ECO:0000313" key="2">
    <source>
        <dbReference type="Proteomes" id="UP001151760"/>
    </source>
</evidence>
<dbReference type="SUPFAM" id="SSF52540">
    <property type="entry name" value="P-loop containing nucleoside triphosphate hydrolases"/>
    <property type="match status" value="1"/>
</dbReference>
<protein>
    <submittedName>
        <fullName evidence="1">Probable inactive ATP-dependent zinc metalloprotease FTSHI 2, chloroplastic</fullName>
    </submittedName>
</protein>
<dbReference type="EMBL" id="BQNB010010101">
    <property type="protein sequence ID" value="GJS72739.1"/>
    <property type="molecule type" value="Genomic_DNA"/>
</dbReference>
<keyword evidence="1" id="KW-0482">Metalloprotease</keyword>
<dbReference type="PANTHER" id="PTHR23076">
    <property type="entry name" value="METALLOPROTEASE M41 FTSH"/>
    <property type="match status" value="1"/>
</dbReference>
<comment type="caution">
    <text evidence="1">The sequence shown here is derived from an EMBL/GenBank/DDBJ whole genome shotgun (WGS) entry which is preliminary data.</text>
</comment>
<reference evidence="1" key="1">
    <citation type="journal article" date="2022" name="Int. J. Mol. Sci.">
        <title>Draft Genome of Tanacetum Coccineum: Genomic Comparison of Closely Related Tanacetum-Family Plants.</title>
        <authorList>
            <person name="Yamashiro T."/>
            <person name="Shiraishi A."/>
            <person name="Nakayama K."/>
            <person name="Satake H."/>
        </authorList>
    </citation>
    <scope>NUCLEOTIDE SEQUENCE</scope>
</reference>
<reference evidence="1" key="2">
    <citation type="submission" date="2022-01" db="EMBL/GenBank/DDBJ databases">
        <authorList>
            <person name="Yamashiro T."/>
            <person name="Shiraishi A."/>
            <person name="Satake H."/>
            <person name="Nakayama K."/>
        </authorList>
    </citation>
    <scope>NUCLEOTIDE SEQUENCE</scope>
</reference>
<sequence length="95" mass="10536">MMCQQPRVKRNEEPGRETTFVDGCRGNVITIASTNRPDILDPALLIEKSSYLIQVHARKKPKTEDVDYAAVAAMTDRMVGAELVNILEVAVIHDA</sequence>
<keyword evidence="2" id="KW-1185">Reference proteome</keyword>
<organism evidence="1 2">
    <name type="scientific">Tanacetum coccineum</name>
    <dbReference type="NCBI Taxonomy" id="301880"/>
    <lineage>
        <taxon>Eukaryota</taxon>
        <taxon>Viridiplantae</taxon>
        <taxon>Streptophyta</taxon>
        <taxon>Embryophyta</taxon>
        <taxon>Tracheophyta</taxon>
        <taxon>Spermatophyta</taxon>
        <taxon>Magnoliopsida</taxon>
        <taxon>eudicotyledons</taxon>
        <taxon>Gunneridae</taxon>
        <taxon>Pentapetalae</taxon>
        <taxon>asterids</taxon>
        <taxon>campanulids</taxon>
        <taxon>Asterales</taxon>
        <taxon>Asteraceae</taxon>
        <taxon>Asteroideae</taxon>
        <taxon>Anthemideae</taxon>
        <taxon>Anthemidinae</taxon>
        <taxon>Tanacetum</taxon>
    </lineage>
</organism>
<accession>A0ABQ4Y547</accession>
<proteinExistence type="predicted"/>
<keyword evidence="1" id="KW-0378">Hydrolase</keyword>
<dbReference type="InterPro" id="IPR027417">
    <property type="entry name" value="P-loop_NTPase"/>
</dbReference>
<evidence type="ECO:0000313" key="1">
    <source>
        <dbReference type="EMBL" id="GJS72739.1"/>
    </source>
</evidence>
<name>A0ABQ4Y547_9ASTR</name>